<accession>A0A5E4N5S7</accession>
<name>A0A5E4N5S7_9HEMI</name>
<dbReference type="Proteomes" id="UP000325440">
    <property type="component" value="Unassembled WGS sequence"/>
</dbReference>
<evidence type="ECO:0000313" key="3">
    <source>
        <dbReference type="Proteomes" id="UP000325440"/>
    </source>
</evidence>
<sequence>MTGKSHLNATVVPGKTDGTTQRVIPPANTQSPIGSDPPSENSNYYKIELCTL</sequence>
<gene>
    <name evidence="2" type="ORF">CINCED_3A014218</name>
</gene>
<evidence type="ECO:0000256" key="1">
    <source>
        <dbReference type="SAM" id="MobiDB-lite"/>
    </source>
</evidence>
<protein>
    <submittedName>
        <fullName evidence="2">Uncharacterized protein</fullName>
    </submittedName>
</protein>
<proteinExistence type="predicted"/>
<dbReference type="AlphaFoldDB" id="A0A5E4N5S7"/>
<feature type="region of interest" description="Disordered" evidence="1">
    <location>
        <begin position="1"/>
        <end position="42"/>
    </location>
</feature>
<organism evidence="2 3">
    <name type="scientific">Cinara cedri</name>
    <dbReference type="NCBI Taxonomy" id="506608"/>
    <lineage>
        <taxon>Eukaryota</taxon>
        <taxon>Metazoa</taxon>
        <taxon>Ecdysozoa</taxon>
        <taxon>Arthropoda</taxon>
        <taxon>Hexapoda</taxon>
        <taxon>Insecta</taxon>
        <taxon>Pterygota</taxon>
        <taxon>Neoptera</taxon>
        <taxon>Paraneoptera</taxon>
        <taxon>Hemiptera</taxon>
        <taxon>Sternorrhyncha</taxon>
        <taxon>Aphidomorpha</taxon>
        <taxon>Aphidoidea</taxon>
        <taxon>Aphididae</taxon>
        <taxon>Lachninae</taxon>
        <taxon>Cinara</taxon>
    </lineage>
</organism>
<keyword evidence="3" id="KW-1185">Reference proteome</keyword>
<reference evidence="2 3" key="1">
    <citation type="submission" date="2019-08" db="EMBL/GenBank/DDBJ databases">
        <authorList>
            <person name="Alioto T."/>
            <person name="Alioto T."/>
            <person name="Gomez Garrido J."/>
        </authorList>
    </citation>
    <scope>NUCLEOTIDE SEQUENCE [LARGE SCALE GENOMIC DNA]</scope>
</reference>
<dbReference type="EMBL" id="CABPRJ010001635">
    <property type="protein sequence ID" value="VVC39099.1"/>
    <property type="molecule type" value="Genomic_DNA"/>
</dbReference>
<feature type="compositionally biased region" description="Polar residues" evidence="1">
    <location>
        <begin position="17"/>
        <end position="42"/>
    </location>
</feature>
<evidence type="ECO:0000313" key="2">
    <source>
        <dbReference type="EMBL" id="VVC39099.1"/>
    </source>
</evidence>